<dbReference type="EMBL" id="JAQIIO010000010">
    <property type="protein sequence ID" value="MDA5095385.1"/>
    <property type="molecule type" value="Genomic_DNA"/>
</dbReference>
<accession>A0ABT4W4D4</accession>
<dbReference type="PANTHER" id="PTHR22916">
    <property type="entry name" value="GLYCOSYLTRANSFERASE"/>
    <property type="match status" value="1"/>
</dbReference>
<evidence type="ECO:0000256" key="1">
    <source>
        <dbReference type="ARBA" id="ARBA00022676"/>
    </source>
</evidence>
<evidence type="ECO:0000313" key="4">
    <source>
        <dbReference type="EMBL" id="MDA5095385.1"/>
    </source>
</evidence>
<keyword evidence="2 4" id="KW-0808">Transferase</keyword>
<dbReference type="RefSeq" id="WP_271055095.1">
    <property type="nucleotide sequence ID" value="NZ_JAQIIO010000010.1"/>
</dbReference>
<gene>
    <name evidence="4" type="ORF">O2N63_14955</name>
</gene>
<dbReference type="InterPro" id="IPR029044">
    <property type="entry name" value="Nucleotide-diphossugar_trans"/>
</dbReference>
<dbReference type="CDD" id="cd00761">
    <property type="entry name" value="Glyco_tranf_GTA_type"/>
    <property type="match status" value="1"/>
</dbReference>
<evidence type="ECO:0000259" key="3">
    <source>
        <dbReference type="Pfam" id="PF00535"/>
    </source>
</evidence>
<dbReference type="GO" id="GO:0016757">
    <property type="term" value="F:glycosyltransferase activity"/>
    <property type="evidence" value="ECO:0007669"/>
    <property type="project" value="UniProtKB-KW"/>
</dbReference>
<organism evidence="4 5">
    <name type="scientific">Aliiroseovarius salicola</name>
    <dbReference type="NCBI Taxonomy" id="3009082"/>
    <lineage>
        <taxon>Bacteria</taxon>
        <taxon>Pseudomonadati</taxon>
        <taxon>Pseudomonadota</taxon>
        <taxon>Alphaproteobacteria</taxon>
        <taxon>Rhodobacterales</taxon>
        <taxon>Paracoccaceae</taxon>
        <taxon>Aliiroseovarius</taxon>
    </lineage>
</organism>
<keyword evidence="1 4" id="KW-0328">Glycosyltransferase</keyword>
<dbReference type="Proteomes" id="UP001528040">
    <property type="component" value="Unassembled WGS sequence"/>
</dbReference>
<protein>
    <submittedName>
        <fullName evidence="4">Glycosyltransferase</fullName>
        <ecNumber evidence="4">2.4.-.-</ecNumber>
    </submittedName>
</protein>
<dbReference type="SUPFAM" id="SSF53448">
    <property type="entry name" value="Nucleotide-diphospho-sugar transferases"/>
    <property type="match status" value="1"/>
</dbReference>
<keyword evidence="5" id="KW-1185">Reference proteome</keyword>
<reference evidence="4 5" key="1">
    <citation type="submission" date="2023-01" db="EMBL/GenBank/DDBJ databases">
        <authorList>
            <person name="Yoon J.-W."/>
        </authorList>
    </citation>
    <scope>NUCLEOTIDE SEQUENCE [LARGE SCALE GENOMIC DNA]</scope>
    <source>
        <strain evidence="4 5">KMU-50</strain>
    </source>
</reference>
<dbReference type="InterPro" id="IPR001173">
    <property type="entry name" value="Glyco_trans_2-like"/>
</dbReference>
<feature type="domain" description="Glycosyltransferase 2-like" evidence="3">
    <location>
        <begin position="5"/>
        <end position="153"/>
    </location>
</feature>
<name>A0ABT4W4D4_9RHOB</name>
<proteinExistence type="predicted"/>
<dbReference type="Gene3D" id="3.90.550.10">
    <property type="entry name" value="Spore Coat Polysaccharide Biosynthesis Protein SpsA, Chain A"/>
    <property type="match status" value="1"/>
</dbReference>
<dbReference type="EC" id="2.4.-.-" evidence="4"/>
<comment type="caution">
    <text evidence="4">The sequence shown here is derived from an EMBL/GenBank/DDBJ whole genome shotgun (WGS) entry which is preliminary data.</text>
</comment>
<evidence type="ECO:0000313" key="5">
    <source>
        <dbReference type="Proteomes" id="UP001528040"/>
    </source>
</evidence>
<dbReference type="Pfam" id="PF00535">
    <property type="entry name" value="Glycos_transf_2"/>
    <property type="match status" value="1"/>
</dbReference>
<evidence type="ECO:0000256" key="2">
    <source>
        <dbReference type="ARBA" id="ARBA00022679"/>
    </source>
</evidence>
<sequence length="382" mass="44023">MTKISIIVTAYNIEKYIRQSLDCVLSQTLRDIEIIVVDDGSSDATPRIIEEYAQRDSRIRPILFDKNTIGGVGSAANAGLEIARGEYVGFADGDDLYGPTMFEVLYEAAVATSSDLAMCRYEHIDDGTGATELPSDDRNWRKYSKITSFNLNESKRKELLRFNAVPWRKIYKRDLIERVNLRFPVGDHFYEDNPFHWAAILGCGRVVMVPELLCQYRVCRSGQTMTVLDARMLKIFDHHDNILGWLKWYGVEKAYEVDLLHWTAKQLSWVSLKAGGDIRRQVFDILQPIVTKYDVDTIVRFGKSYGMGRSYQMIQAIREDNFDIYEMFATFNGRMFGTKISIGKLLKCGQFYLRHTGFTQTGRLALRYFGKKIESLPILRRR</sequence>
<dbReference type="PANTHER" id="PTHR22916:SF51">
    <property type="entry name" value="GLYCOSYLTRANSFERASE EPSH-RELATED"/>
    <property type="match status" value="1"/>
</dbReference>